<evidence type="ECO:0000259" key="7">
    <source>
        <dbReference type="Pfam" id="PF21173"/>
    </source>
</evidence>
<feature type="domain" description="DnaK suppressor protein-like N-terminal" evidence="7">
    <location>
        <begin position="9"/>
        <end position="71"/>
    </location>
</feature>
<dbReference type="AlphaFoldDB" id="A0A316GCF3"/>
<dbReference type="InterPro" id="IPR000962">
    <property type="entry name" value="Znf_DskA_TraR"/>
</dbReference>
<feature type="region of interest" description="Disordered" evidence="5">
    <location>
        <begin position="26"/>
        <end position="46"/>
    </location>
</feature>
<dbReference type="InterPro" id="IPR048487">
    <property type="entry name" value="DksA-like_N"/>
</dbReference>
<evidence type="ECO:0000256" key="1">
    <source>
        <dbReference type="ARBA" id="ARBA00022723"/>
    </source>
</evidence>
<gene>
    <name evidence="8" type="ORF">C8D95_101474</name>
</gene>
<evidence type="ECO:0000256" key="5">
    <source>
        <dbReference type="SAM" id="MobiDB-lite"/>
    </source>
</evidence>
<dbReference type="Proteomes" id="UP000245390">
    <property type="component" value="Unassembled WGS sequence"/>
</dbReference>
<dbReference type="SUPFAM" id="SSF109635">
    <property type="entry name" value="DnaK suppressor protein DksA, alpha-hairpin domain"/>
    <property type="match status" value="1"/>
</dbReference>
<dbReference type="RefSeq" id="WP_109757523.1">
    <property type="nucleotide sequence ID" value="NZ_CP034588.1"/>
</dbReference>
<keyword evidence="2" id="KW-0863">Zinc-finger</keyword>
<comment type="caution">
    <text evidence="8">The sequence shown here is derived from an EMBL/GenBank/DDBJ whole genome shotgun (WGS) entry which is preliminary data.</text>
</comment>
<dbReference type="PANTHER" id="PTHR33823">
    <property type="entry name" value="RNA POLYMERASE-BINDING TRANSCRIPTION FACTOR DKSA-RELATED"/>
    <property type="match status" value="1"/>
</dbReference>
<dbReference type="PANTHER" id="PTHR33823:SF4">
    <property type="entry name" value="GENERAL STRESS PROTEIN 16O"/>
    <property type="match status" value="1"/>
</dbReference>
<evidence type="ECO:0000256" key="4">
    <source>
        <dbReference type="PROSITE-ProRule" id="PRU00510"/>
    </source>
</evidence>
<keyword evidence="1" id="KW-0479">Metal-binding</keyword>
<feature type="zinc finger region" description="dksA C4-type" evidence="4">
    <location>
        <begin position="79"/>
        <end position="103"/>
    </location>
</feature>
<dbReference type="Pfam" id="PF01258">
    <property type="entry name" value="zf-dskA_traR"/>
    <property type="match status" value="1"/>
</dbReference>
<accession>A0A316GCF3</accession>
<dbReference type="Pfam" id="PF21173">
    <property type="entry name" value="DksA-like_N"/>
    <property type="match status" value="1"/>
</dbReference>
<keyword evidence="3" id="KW-0862">Zinc</keyword>
<organism evidence="8 9">
    <name type="scientific">Silicimonas algicola</name>
    <dbReference type="NCBI Taxonomy" id="1826607"/>
    <lineage>
        <taxon>Bacteria</taxon>
        <taxon>Pseudomonadati</taxon>
        <taxon>Pseudomonadota</taxon>
        <taxon>Alphaproteobacteria</taxon>
        <taxon>Rhodobacterales</taxon>
        <taxon>Paracoccaceae</taxon>
    </lineage>
</organism>
<feature type="compositionally biased region" description="Basic and acidic residues" evidence="5">
    <location>
        <begin position="26"/>
        <end position="43"/>
    </location>
</feature>
<dbReference type="PROSITE" id="PS51128">
    <property type="entry name" value="ZF_DKSA_2"/>
    <property type="match status" value="1"/>
</dbReference>
<evidence type="ECO:0000259" key="6">
    <source>
        <dbReference type="Pfam" id="PF01258"/>
    </source>
</evidence>
<dbReference type="GO" id="GO:0008270">
    <property type="term" value="F:zinc ion binding"/>
    <property type="evidence" value="ECO:0007669"/>
    <property type="project" value="UniProtKB-KW"/>
</dbReference>
<evidence type="ECO:0000256" key="3">
    <source>
        <dbReference type="ARBA" id="ARBA00022833"/>
    </source>
</evidence>
<dbReference type="EMBL" id="QGGV01000001">
    <property type="protein sequence ID" value="PWK58659.1"/>
    <property type="molecule type" value="Genomic_DNA"/>
</dbReference>
<reference evidence="8 9" key="1">
    <citation type="submission" date="2018-05" db="EMBL/GenBank/DDBJ databases">
        <title>Genomic Encyclopedia of Type Strains, Phase IV (KMG-IV): sequencing the most valuable type-strain genomes for metagenomic binning, comparative biology and taxonomic classification.</title>
        <authorList>
            <person name="Goeker M."/>
        </authorList>
    </citation>
    <scope>NUCLEOTIDE SEQUENCE [LARGE SCALE GENOMIC DNA]</scope>
    <source>
        <strain evidence="8 9">DSM 103371</strain>
    </source>
</reference>
<sequence>MRDFTDRKNQLEDRLKELGERINRIEDDLDDPMPKDAEEQAVEREDDEVLERLGAQSAQEVQLIRAALARIEDGVYGDCMKCGEPISEERLDAVPHAALCRDCAR</sequence>
<dbReference type="Gene3D" id="1.20.120.910">
    <property type="entry name" value="DksA, coiled-coil domain"/>
    <property type="match status" value="1"/>
</dbReference>
<evidence type="ECO:0000313" key="9">
    <source>
        <dbReference type="Proteomes" id="UP000245390"/>
    </source>
</evidence>
<dbReference type="InterPro" id="IPR037187">
    <property type="entry name" value="DnaK_N"/>
</dbReference>
<name>A0A316GCF3_9RHOB</name>
<keyword evidence="9" id="KW-1185">Reference proteome</keyword>
<dbReference type="OrthoDB" id="1121111at2"/>
<dbReference type="KEGG" id="salo:EF888_03800"/>
<feature type="domain" description="Zinc finger DksA/TraR C4-type" evidence="6">
    <location>
        <begin position="75"/>
        <end position="105"/>
    </location>
</feature>
<evidence type="ECO:0000313" key="8">
    <source>
        <dbReference type="EMBL" id="PWK58659.1"/>
    </source>
</evidence>
<evidence type="ECO:0000256" key="2">
    <source>
        <dbReference type="ARBA" id="ARBA00022771"/>
    </source>
</evidence>
<dbReference type="SUPFAM" id="SSF57716">
    <property type="entry name" value="Glucocorticoid receptor-like (DNA-binding domain)"/>
    <property type="match status" value="1"/>
</dbReference>
<protein>
    <submittedName>
        <fullName evidence="8">TraR/DksA family transcriptional regulator</fullName>
    </submittedName>
</protein>
<proteinExistence type="predicted"/>